<dbReference type="Proteomes" id="UP000029665">
    <property type="component" value="Unassembled WGS sequence"/>
</dbReference>
<dbReference type="OrthoDB" id="3252362at2759"/>
<accession>A0A060SQT2</accession>
<dbReference type="HOGENOM" id="CLU_006344_4_3_1"/>
<comment type="caution">
    <text evidence="2">The sequence shown here is derived from an EMBL/GenBank/DDBJ whole genome shotgun (WGS) entry which is preliminary data.</text>
</comment>
<dbReference type="InterPro" id="IPR041078">
    <property type="entry name" value="Plavaka"/>
</dbReference>
<sequence length="899" mass="102528">MQVTFLSPSFTEDYFGSYEPVDFSDYDEYDSECDCAEHNDTDTSDEDNGYDRENFAFDFAGEHPYEEPQPRLSESPIFGEEHRSQDNHPDLLQDDPTGAARRGDRLQAESELRSHSHVVAYPDARAGAPIALQTPHSISGYQIYERAMGTTNAGVYWPFASEMEWRIAHWAKTRGPGSTAFTDLLKINGVPEKLGLTYRTTQELNKLVNQLPSVQPRFVRQEIEIGGETFEMFLRDILQCIRALFGDPEFSGLLVFQPERHYADEDHEVRVYFDVHTGEWWWATQEQLDRERPGATIIPVIISSDKTQLTLFGSRMAYPAYMTIGKLPKSIRCKPSRQGQILLAYIPASNLSHIHSVESRRRALANLFHACLTHALAPLKCAGIEGIELSTGNGVVHRGHPIFAMHVGDYPEQVLVTGYKRGECPKCPVPPDEAGDLAQQPRPLRDLEKVLVALGKIDESFTEFSRACREAGIKPIFHPYWEDLPYVNIYRSITPDILHQLYQGIIKHVLSWLKEAYGTEELDVRCRRLPPNHNLCLFVNGIAKLQRVTGKEHEDICRILLGLVVGLPLRDGVSPARLLRAVRAVLNFLYLTQYPAHTTTTLRLLRDALQRFHDYKSVFIDLGIRTHFKIPKLHSLEHYIPSIRLFGTTDNYDTQYTERLHIDFAKEAYRATNHKDEFPQMTLWLERREKVLRHELYVQWRLRQQVKAPARHPHNVPPSTSTPQAEPSSVTRMSSPPIPLAAADRGESAASASLTNVVRFEIAQNPSVKAITFEDAAQRYGATWFRDALARFVVQYRQPELTWRQIERTSATIYFNFRSVPAFHKIKFLLDNIQGFGITEQHRDVVHARPARRDSRDRPVPARFDTVVVNDGTGGSTGVTGYRVGQVRLIFKLPRKSHS</sequence>
<proteinExistence type="predicted"/>
<feature type="compositionally biased region" description="Basic and acidic residues" evidence="1">
    <location>
        <begin position="79"/>
        <end position="91"/>
    </location>
</feature>
<reference evidence="2" key="1">
    <citation type="submission" date="2014-01" db="EMBL/GenBank/DDBJ databases">
        <title>The genome of the white-rot fungus Pycnoporus cinnabarinus: a basidiomycete model with a versatile arsenal for lignocellulosic biomass breakdown.</title>
        <authorList>
            <person name="Levasseur A."/>
            <person name="Lomascolo A."/>
            <person name="Ruiz-Duenas F.J."/>
            <person name="Uzan E."/>
            <person name="Piumi F."/>
            <person name="Kues U."/>
            <person name="Ram A.F.J."/>
            <person name="Murat C."/>
            <person name="Haon M."/>
            <person name="Benoit I."/>
            <person name="Arfi Y."/>
            <person name="Chevret D."/>
            <person name="Drula E."/>
            <person name="Kwon M.J."/>
            <person name="Gouret P."/>
            <person name="Lesage-Meessen L."/>
            <person name="Lombard V."/>
            <person name="Mariette J."/>
            <person name="Noirot C."/>
            <person name="Park J."/>
            <person name="Patyshakuliyeva A."/>
            <person name="Wieneger R.A.B."/>
            <person name="Wosten H.A.B."/>
            <person name="Martin F."/>
            <person name="Coutinho P.M."/>
            <person name="de Vries R."/>
            <person name="Martinez A.T."/>
            <person name="Klopp C."/>
            <person name="Pontarotti P."/>
            <person name="Henrissat B."/>
            <person name="Record E."/>
        </authorList>
    </citation>
    <scope>NUCLEOTIDE SEQUENCE [LARGE SCALE GENOMIC DNA]</scope>
    <source>
        <strain evidence="2">BRFM137</strain>
    </source>
</reference>
<evidence type="ECO:0000256" key="1">
    <source>
        <dbReference type="SAM" id="MobiDB-lite"/>
    </source>
</evidence>
<feature type="compositionally biased region" description="Polar residues" evidence="1">
    <location>
        <begin position="717"/>
        <end position="734"/>
    </location>
</feature>
<feature type="compositionally biased region" description="Basic and acidic residues" evidence="1">
    <location>
        <begin position="101"/>
        <end position="111"/>
    </location>
</feature>
<dbReference type="AlphaFoldDB" id="A0A060SQT2"/>
<feature type="region of interest" description="Disordered" evidence="1">
    <location>
        <begin position="708"/>
        <end position="738"/>
    </location>
</feature>
<feature type="region of interest" description="Disordered" evidence="1">
    <location>
        <begin position="63"/>
        <end position="111"/>
    </location>
</feature>
<dbReference type="EMBL" id="CCBP010000424">
    <property type="protein sequence ID" value="CDO76892.1"/>
    <property type="molecule type" value="Genomic_DNA"/>
</dbReference>
<organism evidence="2 3">
    <name type="scientific">Pycnoporus cinnabarinus</name>
    <name type="common">Cinnabar-red polypore</name>
    <name type="synonym">Trametes cinnabarina</name>
    <dbReference type="NCBI Taxonomy" id="5643"/>
    <lineage>
        <taxon>Eukaryota</taxon>
        <taxon>Fungi</taxon>
        <taxon>Dikarya</taxon>
        <taxon>Basidiomycota</taxon>
        <taxon>Agaricomycotina</taxon>
        <taxon>Agaricomycetes</taxon>
        <taxon>Polyporales</taxon>
        <taxon>Polyporaceae</taxon>
        <taxon>Trametes</taxon>
    </lineage>
</organism>
<evidence type="ECO:0000313" key="3">
    <source>
        <dbReference type="Proteomes" id="UP000029665"/>
    </source>
</evidence>
<keyword evidence="3" id="KW-1185">Reference proteome</keyword>
<dbReference type="Pfam" id="PF18759">
    <property type="entry name" value="Plavaka"/>
    <property type="match status" value="1"/>
</dbReference>
<gene>
    <name evidence="2" type="ORF">BN946_scf184903.g13</name>
</gene>
<protein>
    <submittedName>
        <fullName evidence="2">Uncharacterized protein</fullName>
    </submittedName>
</protein>
<evidence type="ECO:0000313" key="2">
    <source>
        <dbReference type="EMBL" id="CDO76892.1"/>
    </source>
</evidence>
<name>A0A060SQT2_PYCCI</name>